<feature type="region of interest" description="Disordered" evidence="1">
    <location>
        <begin position="379"/>
        <end position="426"/>
    </location>
</feature>
<keyword evidence="3" id="KW-1185">Reference proteome</keyword>
<feature type="compositionally biased region" description="Polar residues" evidence="1">
    <location>
        <begin position="1"/>
        <end position="13"/>
    </location>
</feature>
<feature type="region of interest" description="Disordered" evidence="1">
    <location>
        <begin position="441"/>
        <end position="478"/>
    </location>
</feature>
<proteinExistence type="predicted"/>
<sequence length="719" mass="80364">MSVQSSSPLSTHLTTRKKPLLSSAEFEKAARRDRAAKKRTASKKQRTFPPPRRPWISNDRIARLLTEAQAQHLSRPKEELEEQVKSELQNEWWLIVEDSLNLFWDRILCPGCCTICGAAGLAVNGQGQGAIDAWLENLGEEMEQCDLEVLTEEKVEKWDDALWDILNGITATRNGLCVAQAEFKAAAKAESERLKFEAQALKSTTAAETAVEELVEVDPLAEFQQFAATGSPTMQYRDSMEYEPEGYGEAADSEDERGDVFSNAKTVRRKRQKVLRCLEVIEVMPPIQEVDEGGLSPEEKWLVDELDDEERSENEETMPFFDENFKAGERFTSSAADQIPSNQLDEDETTEVEKATASTTLNSQNADSSAFRRITLVNVNSDSEKPDAISDVSKAGEMQRGRKRQRTEEPHIPIKQFKLDDPDSGQEDEDLELFFVTADTQKHSDVSRTRQSDAPLGDADVESLFAGSDGDGSDEDALFGAGHAAMDEELDIDVATFSDADDAAAYEEMKGQGDTIYRTIEESEDEGGGGDVESLFGGNDHDPMDIEDAWIDWEKEGHGAVKRVDREESEESEELTAADFGSSRRTRLQNFTYRNTNVGQRKKALGESWQGLVTLELRVGGKRGIKSGICNDVILPLDNPNVIEDFMNWLYHGPAALATVLKSRRVSDLVDLHLFADKYQCRNELKNVTMDAIQDVLCIGFIFNSKDTKSYRRNARRGD</sequence>
<evidence type="ECO:0000256" key="1">
    <source>
        <dbReference type="SAM" id="MobiDB-lite"/>
    </source>
</evidence>
<dbReference type="EMBL" id="JH921429">
    <property type="protein sequence ID" value="EKD20594.1"/>
    <property type="molecule type" value="Genomic_DNA"/>
</dbReference>
<evidence type="ECO:0000313" key="3">
    <source>
        <dbReference type="Proteomes" id="UP000006753"/>
    </source>
</evidence>
<feature type="region of interest" description="Disordered" evidence="1">
    <location>
        <begin position="1"/>
        <end position="55"/>
    </location>
</feature>
<dbReference type="Proteomes" id="UP000006753">
    <property type="component" value="Unassembled WGS sequence"/>
</dbReference>
<organism evidence="2 3">
    <name type="scientific">Marssonina brunnea f. sp. multigermtubi (strain MB_m1)</name>
    <name type="common">Marssonina leaf spot fungus</name>
    <dbReference type="NCBI Taxonomy" id="1072389"/>
    <lineage>
        <taxon>Eukaryota</taxon>
        <taxon>Fungi</taxon>
        <taxon>Dikarya</taxon>
        <taxon>Ascomycota</taxon>
        <taxon>Pezizomycotina</taxon>
        <taxon>Leotiomycetes</taxon>
        <taxon>Helotiales</taxon>
        <taxon>Drepanopezizaceae</taxon>
        <taxon>Drepanopeziza</taxon>
    </lineage>
</organism>
<dbReference type="HOGENOM" id="CLU_384518_0_0_1"/>
<evidence type="ECO:0000313" key="2">
    <source>
        <dbReference type="EMBL" id="EKD20594.1"/>
    </source>
</evidence>
<dbReference type="KEGG" id="mbe:MBM_01276"/>
<feature type="compositionally biased region" description="Basic and acidic residues" evidence="1">
    <location>
        <begin position="441"/>
        <end position="451"/>
    </location>
</feature>
<dbReference type="AlphaFoldDB" id="K1Y5Y1"/>
<name>K1Y5Y1_MARBU</name>
<feature type="compositionally biased region" description="Basic residues" evidence="1">
    <location>
        <begin position="34"/>
        <end position="46"/>
    </location>
</feature>
<dbReference type="OrthoDB" id="10358008at2759"/>
<reference evidence="2 3" key="1">
    <citation type="journal article" date="2012" name="BMC Genomics">
        <title>Sequencing the genome of Marssonina brunnea reveals fungus-poplar co-evolution.</title>
        <authorList>
            <person name="Zhu S."/>
            <person name="Cao Y.-Z."/>
            <person name="Jiang C."/>
            <person name="Tan B.-Y."/>
            <person name="Wang Z."/>
            <person name="Feng S."/>
            <person name="Zhang L."/>
            <person name="Su X.-H."/>
            <person name="Brejova B."/>
            <person name="Vinar T."/>
            <person name="Xu M."/>
            <person name="Wang M.-X."/>
            <person name="Zhang S.-G."/>
            <person name="Huang M.-R."/>
            <person name="Wu R."/>
            <person name="Zhou Y."/>
        </authorList>
    </citation>
    <scope>NUCLEOTIDE SEQUENCE [LARGE SCALE GENOMIC DNA]</scope>
    <source>
        <strain evidence="2 3">MB_m1</strain>
    </source>
</reference>
<gene>
    <name evidence="2" type="ORF">MBM_01276</name>
</gene>
<protein>
    <submittedName>
        <fullName evidence="2">Uncharacterized protein</fullName>
    </submittedName>
</protein>
<dbReference type="InParanoid" id="K1Y5Y1"/>
<feature type="compositionally biased region" description="Basic and acidic residues" evidence="1">
    <location>
        <begin position="406"/>
        <end position="421"/>
    </location>
</feature>
<accession>K1Y5Y1</accession>